<name>A0A9P5E0U9_9HYPO</name>
<dbReference type="EMBL" id="PVQB02000167">
    <property type="protein sequence ID" value="KAF4341969.1"/>
    <property type="molecule type" value="Genomic_DNA"/>
</dbReference>
<reference evidence="3" key="2">
    <citation type="submission" date="2020-02" db="EMBL/GenBank/DDBJ databases">
        <title>Identification and distribution of gene clusters putatively required for synthesis of sphingolipid metabolism inhibitors in phylogenetically diverse species of the filamentous fungus Fusarium.</title>
        <authorList>
            <person name="Kim H.-S."/>
            <person name="Busman M."/>
            <person name="Brown D.W."/>
            <person name="Divon H."/>
            <person name="Uhlig S."/>
            <person name="Proctor R.H."/>
        </authorList>
    </citation>
    <scope>NUCLEOTIDE SEQUENCE</scope>
    <source>
        <strain evidence="3">NRRL 25174</strain>
    </source>
</reference>
<organism evidence="3 4">
    <name type="scientific">Fusarium beomiforme</name>
    <dbReference type="NCBI Taxonomy" id="44412"/>
    <lineage>
        <taxon>Eukaryota</taxon>
        <taxon>Fungi</taxon>
        <taxon>Dikarya</taxon>
        <taxon>Ascomycota</taxon>
        <taxon>Pezizomycotina</taxon>
        <taxon>Sordariomycetes</taxon>
        <taxon>Hypocreomycetidae</taxon>
        <taxon>Hypocreales</taxon>
        <taxon>Nectriaceae</taxon>
        <taxon>Fusarium</taxon>
        <taxon>Fusarium burgessii species complex</taxon>
    </lineage>
</organism>
<dbReference type="OrthoDB" id="4811040at2759"/>
<sequence>MHFLSLLLAAVVASGSPAPGSKKDAMNLIGGDEIVEHVRLKRDVLLHAQDIYEAEKYRVNPREMYKHSILRRSNGDHVSIWVHKSFNGSFFDNDKQTNHIAGLTRRDLGIDVVNQHTELFEPGENKKKCRKPTIKRLTDSGSPTTDRALAILRWTNMNLGAFHLSAGCCFHATDLLVAGSNHGTNMRFTVRKESGGMFLGSEDIAKIAKRVVDKHSKQIGGAWRVAAEGKMNCHTGHNREFKKLWWDISRSDQQVGVSDRDNSRSNEKTVANNINSERKSDCECRKDSGRHKDSERDKDIESHSDCECHKDSRRYKDSGRHEDTGWHPDCGCRKDYGGDSVGENKFGKWPGENNPNNWPLLDDVARQRKDSERKKGKITKNNPNGWPLLDD</sequence>
<dbReference type="Proteomes" id="UP000730481">
    <property type="component" value="Unassembled WGS sequence"/>
</dbReference>
<reference evidence="3" key="1">
    <citation type="journal article" date="2017" name="Mycologia">
        <title>Fusarium algeriense, sp. nov., a novel toxigenic crown rot pathogen of durum wheat from Algeria is nested in the Fusarium burgessii species complex.</title>
        <authorList>
            <person name="Laraba I."/>
            <person name="Keddad A."/>
            <person name="Boureghda H."/>
            <person name="Abdallah N."/>
            <person name="Vaughan M.M."/>
            <person name="Proctor R.H."/>
            <person name="Busman M."/>
            <person name="O'Donnell K."/>
        </authorList>
    </citation>
    <scope>NUCLEOTIDE SEQUENCE</scope>
    <source>
        <strain evidence="3">NRRL 25174</strain>
    </source>
</reference>
<gene>
    <name evidence="3" type="ORF">FBEOM_4135</name>
</gene>
<keyword evidence="4" id="KW-1185">Reference proteome</keyword>
<evidence type="ECO:0000256" key="2">
    <source>
        <dbReference type="SAM" id="SignalP"/>
    </source>
</evidence>
<evidence type="ECO:0000256" key="1">
    <source>
        <dbReference type="SAM" id="MobiDB-lite"/>
    </source>
</evidence>
<feature type="region of interest" description="Disordered" evidence="1">
    <location>
        <begin position="341"/>
        <end position="391"/>
    </location>
</feature>
<comment type="caution">
    <text evidence="3">The sequence shown here is derived from an EMBL/GenBank/DDBJ whole genome shotgun (WGS) entry which is preliminary data.</text>
</comment>
<accession>A0A9P5E0U9</accession>
<dbReference type="AlphaFoldDB" id="A0A9P5E0U9"/>
<feature type="signal peptide" evidence="2">
    <location>
        <begin position="1"/>
        <end position="15"/>
    </location>
</feature>
<protein>
    <submittedName>
        <fullName evidence="3">Uncharacterized protein</fullName>
    </submittedName>
</protein>
<keyword evidence="2" id="KW-0732">Signal</keyword>
<feature type="region of interest" description="Disordered" evidence="1">
    <location>
        <begin position="255"/>
        <end position="303"/>
    </location>
</feature>
<feature type="compositionally biased region" description="Basic and acidic residues" evidence="1">
    <location>
        <begin position="363"/>
        <end position="373"/>
    </location>
</feature>
<proteinExistence type="predicted"/>
<evidence type="ECO:0000313" key="3">
    <source>
        <dbReference type="EMBL" id="KAF4341969.1"/>
    </source>
</evidence>
<feature type="compositionally biased region" description="Basic and acidic residues" evidence="1">
    <location>
        <begin position="276"/>
        <end position="303"/>
    </location>
</feature>
<feature type="chain" id="PRO_5040178917" evidence="2">
    <location>
        <begin position="16"/>
        <end position="391"/>
    </location>
</feature>
<evidence type="ECO:0000313" key="4">
    <source>
        <dbReference type="Proteomes" id="UP000730481"/>
    </source>
</evidence>
<feature type="compositionally biased region" description="Basic and acidic residues" evidence="1">
    <location>
        <begin position="258"/>
        <end position="267"/>
    </location>
</feature>